<evidence type="ECO:0000256" key="12">
    <source>
        <dbReference type="SAM" id="Coils"/>
    </source>
</evidence>
<feature type="coiled-coil region" evidence="12">
    <location>
        <begin position="265"/>
        <end position="300"/>
    </location>
</feature>
<dbReference type="InterPro" id="IPR036890">
    <property type="entry name" value="HATPase_C_sf"/>
</dbReference>
<evidence type="ECO:0000259" key="15">
    <source>
        <dbReference type="PROSITE" id="PS50113"/>
    </source>
</evidence>
<dbReference type="RefSeq" id="WP_232308546.1">
    <property type="nucleotide sequence ID" value="NZ_CP009515.1"/>
</dbReference>
<feature type="domain" description="PAC" evidence="15">
    <location>
        <begin position="374"/>
        <end position="426"/>
    </location>
</feature>
<evidence type="ECO:0000259" key="13">
    <source>
        <dbReference type="PROSITE" id="PS50109"/>
    </source>
</evidence>
<keyword evidence="5" id="KW-0597">Phosphoprotein</keyword>
<evidence type="ECO:0000259" key="14">
    <source>
        <dbReference type="PROSITE" id="PS50112"/>
    </source>
</evidence>
<dbReference type="FunFam" id="1.10.287.130:FF:000132">
    <property type="entry name" value="Sensory transduction histidine kinase"/>
    <property type="match status" value="1"/>
</dbReference>
<comment type="catalytic activity">
    <reaction evidence="1">
        <text>ATP + protein L-histidine = ADP + protein N-phospho-L-histidine.</text>
        <dbReference type="EC" id="2.7.13.3"/>
    </reaction>
</comment>
<dbReference type="PROSITE" id="PS50112">
    <property type="entry name" value="PAS"/>
    <property type="match status" value="3"/>
</dbReference>
<dbReference type="InterPro" id="IPR005467">
    <property type="entry name" value="His_kinase_dom"/>
</dbReference>
<dbReference type="GO" id="GO:0000155">
    <property type="term" value="F:phosphorelay sensor kinase activity"/>
    <property type="evidence" value="ECO:0007669"/>
    <property type="project" value="InterPro"/>
</dbReference>
<dbReference type="Pfam" id="PF08447">
    <property type="entry name" value="PAS_3"/>
    <property type="match status" value="1"/>
</dbReference>
<proteinExistence type="predicted"/>
<reference evidence="16 17" key="1">
    <citation type="submission" date="2014-07" db="EMBL/GenBank/DDBJ databases">
        <title>Methanogenic archaea and the global carbon cycle.</title>
        <authorList>
            <person name="Henriksen J.R."/>
            <person name="Luke J."/>
            <person name="Reinhart S."/>
            <person name="Benedict M.N."/>
            <person name="Youngblut N.D."/>
            <person name="Metcalf M.E."/>
            <person name="Whitaker R.J."/>
            <person name="Metcalf W.W."/>
        </authorList>
    </citation>
    <scope>NUCLEOTIDE SEQUENCE [LARGE SCALE GENOMIC DNA]</scope>
    <source>
        <strain evidence="16 17">Z-7289</strain>
    </source>
</reference>
<dbReference type="AlphaFoldDB" id="A0A0E3S3M2"/>
<keyword evidence="7" id="KW-0547">Nucleotide-binding</keyword>
<keyword evidence="4" id="KW-1003">Cell membrane</keyword>
<dbReference type="Pfam" id="PF13426">
    <property type="entry name" value="PAS_9"/>
    <property type="match status" value="1"/>
</dbReference>
<dbReference type="PROSITE" id="PS50109">
    <property type="entry name" value="HIS_KIN"/>
    <property type="match status" value="1"/>
</dbReference>
<dbReference type="InterPro" id="IPR000014">
    <property type="entry name" value="PAS"/>
</dbReference>
<dbReference type="InterPro" id="IPR001610">
    <property type="entry name" value="PAC"/>
</dbReference>
<evidence type="ECO:0000256" key="3">
    <source>
        <dbReference type="ARBA" id="ARBA00012438"/>
    </source>
</evidence>
<comment type="subcellular location">
    <subcellularLocation>
        <location evidence="2">Cell membrane</location>
    </subcellularLocation>
</comment>
<dbReference type="STRING" id="1434111.MSLAZ_2313"/>
<dbReference type="InterPro" id="IPR036097">
    <property type="entry name" value="HisK_dim/P_sf"/>
</dbReference>
<dbReference type="SMART" id="SM00388">
    <property type="entry name" value="HisKA"/>
    <property type="match status" value="1"/>
</dbReference>
<keyword evidence="10" id="KW-0902">Two-component regulatory system</keyword>
<dbReference type="Pfam" id="PF08448">
    <property type="entry name" value="PAS_4"/>
    <property type="match status" value="1"/>
</dbReference>
<dbReference type="FunFam" id="3.30.565.10:FF:000023">
    <property type="entry name" value="PAS domain-containing sensor histidine kinase"/>
    <property type="match status" value="1"/>
</dbReference>
<evidence type="ECO:0000313" key="17">
    <source>
        <dbReference type="Proteomes" id="UP000033072"/>
    </source>
</evidence>
<dbReference type="PRINTS" id="PR00344">
    <property type="entry name" value="BCTRLSENSOR"/>
</dbReference>
<keyword evidence="11" id="KW-0472">Membrane</keyword>
<dbReference type="InterPro" id="IPR003661">
    <property type="entry name" value="HisK_dim/P_dom"/>
</dbReference>
<dbReference type="SUPFAM" id="SSF55874">
    <property type="entry name" value="ATPase domain of HSP90 chaperone/DNA topoisomerase II/histidine kinase"/>
    <property type="match status" value="1"/>
</dbReference>
<dbReference type="Gene3D" id="1.10.287.130">
    <property type="match status" value="1"/>
</dbReference>
<dbReference type="HOGENOM" id="CLU_000445_114_71_2"/>
<feature type="domain" description="PAS" evidence="14">
    <location>
        <begin position="325"/>
        <end position="372"/>
    </location>
</feature>
<dbReference type="GeneID" id="32210167"/>
<feature type="domain" description="Histidine kinase" evidence="13">
    <location>
        <begin position="565"/>
        <end position="784"/>
    </location>
</feature>
<dbReference type="Pfam" id="PF00512">
    <property type="entry name" value="HisKA"/>
    <property type="match status" value="1"/>
</dbReference>
<sequence length="798" mass="91058">MEQFTANNPNPVLRARKDGTVLYSNMAGEPLLHEWGMVVGGKLPTDITYFIQKVISQNIPGKTEVELGNSKYIIAFYPLPEEECVDMYGFNICEQKETETLLREANEQIQIQSEELNVSNEELRAQADELHEYNKLLHDSETGFRTLAENSPDLIVRFDRQNHCLYSNPAVAKLYGIPRIAEFYGWSASEFIDKTNSKLRMDPEVAKFSEKQRENVFITGKSETVESKYKSSQGEEYYFNTQIVPEFTDGEVISVLAISRDITDIKKVETKLNEMLYNLEEKVKERTAELEKAYSSLLENERRFSEAQKVAHIGNWDWNIITNKLYISDEVYRIYGCEPQELSVIRNAFLSYLHPDDRDFVDNTHKKALNGRPYSIDYRIILANGEEHIVHEQGKVIFDKENIPVQMRGTVQDITKRKKSEEKIKNLADIVESSNDAIGTLSLDEVITGWNKGAEQVYGYSAKEILGKSISILELDNCKGKIKQLIEKIKQGEKIRHYETSRLKMDGTTINVSVTRSPIFDQSGKFVAISFIDRDITEKKIAEKLHQEMQMAEVANRAKSDFLANMSHELRTPLNSIIGFSDLLFEQAYGELNKKQLRSVGNISRSGKHLLNLINDILDISKIEAGKMELDYQNFELATKLDMIRNILFPIADKNNIKIEIDMDSKLTSICADEDKFIQIMYNLVNNAIKFSYENSFVKIGARKKGDLVEITVKDTGIGIKVEDQYKLFKPFSQIDSFSSRKFQGTGLGLSLVKQIVHLHGGYVWFRSNPSEGSTFAFAIPINNNKGNSGYVELDQNA</sequence>
<keyword evidence="17" id="KW-1185">Reference proteome</keyword>
<evidence type="ECO:0000256" key="7">
    <source>
        <dbReference type="ARBA" id="ARBA00022741"/>
    </source>
</evidence>
<dbReference type="SUPFAM" id="SSF55785">
    <property type="entry name" value="PYP-like sensor domain (PAS domain)"/>
    <property type="match status" value="3"/>
</dbReference>
<dbReference type="Gene3D" id="3.30.565.10">
    <property type="entry name" value="Histidine kinase-like ATPase, C-terminal domain"/>
    <property type="match status" value="1"/>
</dbReference>
<dbReference type="Pfam" id="PF02518">
    <property type="entry name" value="HATPase_c"/>
    <property type="match status" value="1"/>
</dbReference>
<dbReference type="Proteomes" id="UP000033072">
    <property type="component" value="Chromosome"/>
</dbReference>
<dbReference type="Gene3D" id="3.30.450.20">
    <property type="entry name" value="PAS domain"/>
    <property type="match status" value="3"/>
</dbReference>
<feature type="domain" description="PAS" evidence="14">
    <location>
        <begin position="423"/>
        <end position="475"/>
    </location>
</feature>
<evidence type="ECO:0000256" key="6">
    <source>
        <dbReference type="ARBA" id="ARBA00022679"/>
    </source>
</evidence>
<feature type="domain" description="PAC" evidence="15">
    <location>
        <begin position="496"/>
        <end position="548"/>
    </location>
</feature>
<organism evidence="16 17">
    <name type="scientific">Methanosarcina lacustris Z-7289</name>
    <dbReference type="NCBI Taxonomy" id="1434111"/>
    <lineage>
        <taxon>Archaea</taxon>
        <taxon>Methanobacteriati</taxon>
        <taxon>Methanobacteriota</taxon>
        <taxon>Stenosarchaea group</taxon>
        <taxon>Methanomicrobia</taxon>
        <taxon>Methanosarcinales</taxon>
        <taxon>Methanosarcinaceae</taxon>
        <taxon>Methanosarcina</taxon>
    </lineage>
</organism>
<evidence type="ECO:0000256" key="10">
    <source>
        <dbReference type="ARBA" id="ARBA00023012"/>
    </source>
</evidence>
<dbReference type="CDD" id="cd00082">
    <property type="entry name" value="HisKA"/>
    <property type="match status" value="1"/>
</dbReference>
<dbReference type="SUPFAM" id="SSF47384">
    <property type="entry name" value="Homodimeric domain of signal transducing histidine kinase"/>
    <property type="match status" value="1"/>
</dbReference>
<evidence type="ECO:0000313" key="16">
    <source>
        <dbReference type="EMBL" id="AKB75574.1"/>
    </source>
</evidence>
<dbReference type="CDD" id="cd16922">
    <property type="entry name" value="HATPase_EvgS-ArcB-TorS-like"/>
    <property type="match status" value="1"/>
</dbReference>
<dbReference type="NCBIfam" id="TIGR00229">
    <property type="entry name" value="sensory_box"/>
    <property type="match status" value="3"/>
</dbReference>
<dbReference type="SMART" id="SM00091">
    <property type="entry name" value="PAS"/>
    <property type="match status" value="3"/>
</dbReference>
<dbReference type="SMART" id="SM00086">
    <property type="entry name" value="PAC"/>
    <property type="match status" value="3"/>
</dbReference>
<dbReference type="CDD" id="cd00130">
    <property type="entry name" value="PAS"/>
    <property type="match status" value="3"/>
</dbReference>
<dbReference type="EMBL" id="CP009515">
    <property type="protein sequence ID" value="AKB75574.1"/>
    <property type="molecule type" value="Genomic_DNA"/>
</dbReference>
<evidence type="ECO:0000256" key="4">
    <source>
        <dbReference type="ARBA" id="ARBA00022475"/>
    </source>
</evidence>
<dbReference type="PATRIC" id="fig|1434111.4.peg.3079"/>
<dbReference type="InterPro" id="IPR035965">
    <property type="entry name" value="PAS-like_dom_sf"/>
</dbReference>
<feature type="coiled-coil region" evidence="12">
    <location>
        <begin position="95"/>
        <end position="126"/>
    </location>
</feature>
<evidence type="ECO:0000256" key="2">
    <source>
        <dbReference type="ARBA" id="ARBA00004236"/>
    </source>
</evidence>
<dbReference type="InterPro" id="IPR000700">
    <property type="entry name" value="PAS-assoc_C"/>
</dbReference>
<feature type="domain" description="PAC" evidence="15">
    <location>
        <begin position="223"/>
        <end position="274"/>
    </location>
</feature>
<dbReference type="GO" id="GO:0009927">
    <property type="term" value="F:histidine phosphotransfer kinase activity"/>
    <property type="evidence" value="ECO:0007669"/>
    <property type="project" value="TreeGrafter"/>
</dbReference>
<keyword evidence="8 16" id="KW-0418">Kinase</keyword>
<dbReference type="PANTHER" id="PTHR43047:SF72">
    <property type="entry name" value="OSMOSENSING HISTIDINE PROTEIN KINASE SLN1"/>
    <property type="match status" value="1"/>
</dbReference>
<dbReference type="KEGG" id="mls:MSLAZ_2313"/>
<dbReference type="PROSITE" id="PS50113">
    <property type="entry name" value="PAC"/>
    <property type="match status" value="3"/>
</dbReference>
<dbReference type="Gene3D" id="2.10.70.100">
    <property type="match status" value="1"/>
</dbReference>
<evidence type="ECO:0000256" key="9">
    <source>
        <dbReference type="ARBA" id="ARBA00022840"/>
    </source>
</evidence>
<gene>
    <name evidence="16" type="ORF">MSLAZ_2313</name>
</gene>
<keyword evidence="6" id="KW-0808">Transferase</keyword>
<keyword evidence="12" id="KW-0175">Coiled coil</keyword>
<dbReference type="GO" id="GO:0005886">
    <property type="term" value="C:plasma membrane"/>
    <property type="evidence" value="ECO:0007669"/>
    <property type="project" value="UniProtKB-SubCell"/>
</dbReference>
<keyword evidence="9" id="KW-0067">ATP-binding</keyword>
<name>A0A0E3S3M2_9EURY</name>
<feature type="domain" description="PAS" evidence="14">
    <location>
        <begin position="140"/>
        <end position="179"/>
    </location>
</feature>
<dbReference type="InterPro" id="IPR003594">
    <property type="entry name" value="HATPase_dom"/>
</dbReference>
<dbReference type="InterPro" id="IPR013655">
    <property type="entry name" value="PAS_fold_3"/>
</dbReference>
<evidence type="ECO:0000256" key="5">
    <source>
        <dbReference type="ARBA" id="ARBA00022553"/>
    </source>
</evidence>
<evidence type="ECO:0000256" key="1">
    <source>
        <dbReference type="ARBA" id="ARBA00000085"/>
    </source>
</evidence>
<evidence type="ECO:0000256" key="11">
    <source>
        <dbReference type="ARBA" id="ARBA00023136"/>
    </source>
</evidence>
<dbReference type="InterPro" id="IPR013656">
    <property type="entry name" value="PAS_4"/>
</dbReference>
<evidence type="ECO:0000256" key="8">
    <source>
        <dbReference type="ARBA" id="ARBA00022777"/>
    </source>
</evidence>
<accession>A0A0E3S3M2</accession>
<dbReference type="EC" id="2.7.13.3" evidence="3"/>
<dbReference type="GO" id="GO:0005524">
    <property type="term" value="F:ATP binding"/>
    <property type="evidence" value="ECO:0007669"/>
    <property type="project" value="UniProtKB-KW"/>
</dbReference>
<protein>
    <recommendedName>
        <fullName evidence="3">histidine kinase</fullName>
        <ecNumber evidence="3">2.7.13.3</ecNumber>
    </recommendedName>
</protein>
<dbReference type="PANTHER" id="PTHR43047">
    <property type="entry name" value="TWO-COMPONENT HISTIDINE PROTEIN KINASE"/>
    <property type="match status" value="1"/>
</dbReference>
<dbReference type="InterPro" id="IPR004358">
    <property type="entry name" value="Sig_transdc_His_kin-like_C"/>
</dbReference>
<dbReference type="SMART" id="SM00387">
    <property type="entry name" value="HATPase_c"/>
    <property type="match status" value="1"/>
</dbReference>